<sequence length="137" mass="15357">MMDGSTSTHTGGDLEEEIPRPDVSNLITEDDVPLANRFSEKQMRLLTESIHASWHPGFPFVAMANVGVYVALNRPAIVPDVLVTTHVEPLQDLMNKEHRAYFSWMFDGKVPDVVIEIVSNTKGVNWMQSCAITSTWE</sequence>
<feature type="compositionally biased region" description="Polar residues" evidence="1">
    <location>
        <begin position="1"/>
        <end position="10"/>
    </location>
</feature>
<keyword evidence="2" id="KW-0540">Nuclease</keyword>
<keyword evidence="3" id="KW-1185">Reference proteome</keyword>
<reference evidence="2 3" key="1">
    <citation type="submission" date="2019-03" db="EMBL/GenBank/DDBJ databases">
        <title>Genomic Encyclopedia of Archaeal and Bacterial Type Strains, Phase II (KMG-II): from individual species to whole genera.</title>
        <authorList>
            <person name="Goeker M."/>
        </authorList>
    </citation>
    <scope>NUCLEOTIDE SEQUENCE [LARGE SCALE GENOMIC DNA]</scope>
    <source>
        <strain evidence="2 3">ATCC 25309</strain>
    </source>
</reference>
<proteinExistence type="predicted"/>
<dbReference type="InterPro" id="IPR008538">
    <property type="entry name" value="Uma2"/>
</dbReference>
<dbReference type="PANTHER" id="PTHR33352">
    <property type="entry name" value="SLR1095 PROTEIN"/>
    <property type="match status" value="1"/>
</dbReference>
<feature type="region of interest" description="Disordered" evidence="1">
    <location>
        <begin position="1"/>
        <end position="22"/>
    </location>
</feature>
<dbReference type="CDD" id="cd06260">
    <property type="entry name" value="DUF820-like"/>
    <property type="match status" value="1"/>
</dbReference>
<protein>
    <submittedName>
        <fullName evidence="2">Putative restriction endonuclease</fullName>
    </submittedName>
</protein>
<dbReference type="PANTHER" id="PTHR33352:SF3">
    <property type="entry name" value="SLR1612 PROTEIN"/>
    <property type="match status" value="1"/>
</dbReference>
<dbReference type="OrthoDB" id="530164at2"/>
<dbReference type="GO" id="GO:0004519">
    <property type="term" value="F:endonuclease activity"/>
    <property type="evidence" value="ECO:0007669"/>
    <property type="project" value="UniProtKB-KW"/>
</dbReference>
<evidence type="ECO:0000256" key="1">
    <source>
        <dbReference type="SAM" id="MobiDB-lite"/>
    </source>
</evidence>
<evidence type="ECO:0000313" key="3">
    <source>
        <dbReference type="Proteomes" id="UP000295662"/>
    </source>
</evidence>
<accession>A0A4R7RLB9</accession>
<dbReference type="RefSeq" id="WP_133796877.1">
    <property type="nucleotide sequence ID" value="NZ_SOCA01000009.1"/>
</dbReference>
<dbReference type="AlphaFoldDB" id="A0A4R7RLB9"/>
<evidence type="ECO:0000313" key="2">
    <source>
        <dbReference type="EMBL" id="TDU66140.1"/>
    </source>
</evidence>
<keyword evidence="2" id="KW-0255">Endonuclease</keyword>
<organism evidence="2 3">
    <name type="scientific">Prosthecobacter fusiformis</name>
    <dbReference type="NCBI Taxonomy" id="48464"/>
    <lineage>
        <taxon>Bacteria</taxon>
        <taxon>Pseudomonadati</taxon>
        <taxon>Verrucomicrobiota</taxon>
        <taxon>Verrucomicrobiia</taxon>
        <taxon>Verrucomicrobiales</taxon>
        <taxon>Verrucomicrobiaceae</taxon>
        <taxon>Prosthecobacter</taxon>
    </lineage>
</organism>
<name>A0A4R7RLB9_9BACT</name>
<dbReference type="EMBL" id="SOCA01000009">
    <property type="protein sequence ID" value="TDU66140.1"/>
    <property type="molecule type" value="Genomic_DNA"/>
</dbReference>
<keyword evidence="2" id="KW-0378">Hydrolase</keyword>
<comment type="caution">
    <text evidence="2">The sequence shown here is derived from an EMBL/GenBank/DDBJ whole genome shotgun (WGS) entry which is preliminary data.</text>
</comment>
<gene>
    <name evidence="2" type="ORF">EI77_03877</name>
</gene>
<dbReference type="Proteomes" id="UP000295662">
    <property type="component" value="Unassembled WGS sequence"/>
</dbReference>